<dbReference type="EMBL" id="JBHTAJ010000053">
    <property type="protein sequence ID" value="MFC7182772.1"/>
    <property type="molecule type" value="Genomic_DNA"/>
</dbReference>
<evidence type="ECO:0000313" key="2">
    <source>
        <dbReference type="Proteomes" id="UP001596435"/>
    </source>
</evidence>
<reference evidence="2" key="1">
    <citation type="journal article" date="2019" name="Int. J. Syst. Evol. Microbiol.">
        <title>The Global Catalogue of Microorganisms (GCM) 10K type strain sequencing project: providing services to taxonomists for standard genome sequencing and annotation.</title>
        <authorList>
            <consortium name="The Broad Institute Genomics Platform"/>
            <consortium name="The Broad Institute Genome Sequencing Center for Infectious Disease"/>
            <person name="Wu L."/>
            <person name="Ma J."/>
        </authorList>
    </citation>
    <scope>NUCLEOTIDE SEQUENCE [LARGE SCALE GENOMIC DNA]</scope>
    <source>
        <strain evidence="2">CGMCC 1.12859</strain>
    </source>
</reference>
<sequence length="85" mass="8847">MPKPGPARLFCVGLQDRVRGIPAGARRRLVVIVVLLTAAAAIALGADVSTVVEVLALPPSAVRLADLAVGGWANRRRSRAALQGR</sequence>
<keyword evidence="2" id="KW-1185">Reference proteome</keyword>
<proteinExistence type="predicted"/>
<dbReference type="Proteomes" id="UP001596435">
    <property type="component" value="Unassembled WGS sequence"/>
</dbReference>
<accession>A0ABW2G2W7</accession>
<comment type="caution">
    <text evidence="1">The sequence shown here is derived from an EMBL/GenBank/DDBJ whole genome shotgun (WGS) entry which is preliminary data.</text>
</comment>
<protein>
    <submittedName>
        <fullName evidence="1">Uncharacterized protein</fullName>
    </submittedName>
</protein>
<organism evidence="1 2">
    <name type="scientific">Kitasatospora paranensis</name>
    <dbReference type="NCBI Taxonomy" id="258053"/>
    <lineage>
        <taxon>Bacteria</taxon>
        <taxon>Bacillati</taxon>
        <taxon>Actinomycetota</taxon>
        <taxon>Actinomycetes</taxon>
        <taxon>Kitasatosporales</taxon>
        <taxon>Streptomycetaceae</taxon>
        <taxon>Kitasatospora</taxon>
    </lineage>
</organism>
<evidence type="ECO:0000313" key="1">
    <source>
        <dbReference type="EMBL" id="MFC7182772.1"/>
    </source>
</evidence>
<name>A0ABW2G2W7_9ACTN</name>
<gene>
    <name evidence="1" type="ORF">ACFQMG_24795</name>
</gene>
<dbReference type="RefSeq" id="WP_345703666.1">
    <property type="nucleotide sequence ID" value="NZ_BAABKV010000001.1"/>
</dbReference>